<dbReference type="GO" id="GO:2001118">
    <property type="term" value="P:tetrahydromethanopterin biosynthetic process"/>
    <property type="evidence" value="ECO:0007669"/>
    <property type="project" value="UniProtKB-UniRule"/>
</dbReference>
<dbReference type="Proteomes" id="UP000186879">
    <property type="component" value="Chromosome"/>
</dbReference>
<dbReference type="EC" id="2.7.6.3" evidence="5"/>
<accession>A0A1L3Q4A7</accession>
<dbReference type="InterPro" id="IPR036759">
    <property type="entry name" value="TPK_catalytic_sf"/>
</dbReference>
<comment type="pathway">
    <text evidence="5">Cofactor biosynthesis; 5,6,7,8-tetrahydromethanopterin biosynthesis.</text>
</comment>
<comment type="cofactor">
    <cofactor evidence="5">
        <name>Mg(2+)</name>
        <dbReference type="ChEBI" id="CHEBI:18420"/>
    </cofactor>
</comment>
<keyword evidence="2 5" id="KW-0547">Nucleotide-binding</keyword>
<dbReference type="GO" id="GO:0005524">
    <property type="term" value="F:ATP binding"/>
    <property type="evidence" value="ECO:0007669"/>
    <property type="project" value="UniProtKB-UniRule"/>
</dbReference>
<dbReference type="EMBL" id="RJJG01000004">
    <property type="protein sequence ID" value="RNI08946.1"/>
    <property type="molecule type" value="Genomic_DNA"/>
</dbReference>
<organism evidence="7 10">
    <name type="scientific">Methanohalophilus halophilus</name>
    <dbReference type="NCBI Taxonomy" id="2177"/>
    <lineage>
        <taxon>Archaea</taxon>
        <taxon>Methanobacteriati</taxon>
        <taxon>Methanobacteriota</taxon>
        <taxon>Stenosarchaea group</taxon>
        <taxon>Methanomicrobia</taxon>
        <taxon>Methanosarcinales</taxon>
        <taxon>Methanosarcinaceae</taxon>
        <taxon>Methanohalophilus</taxon>
    </lineage>
</organism>
<evidence type="ECO:0000313" key="8">
    <source>
        <dbReference type="EMBL" id="RNI08946.1"/>
    </source>
</evidence>
<dbReference type="InterPro" id="IPR027510">
    <property type="entry name" value="HMPDK_MptE"/>
</dbReference>
<dbReference type="Pfam" id="PF01973">
    <property type="entry name" value="MptE-like"/>
    <property type="match status" value="1"/>
</dbReference>
<dbReference type="PANTHER" id="PTHR39648">
    <property type="entry name" value="6-HYDROXYMETHYL-7,8-DIHYDROPTERIN PYROPHOSPHOKINASE"/>
    <property type="match status" value="1"/>
</dbReference>
<dbReference type="EMBL" id="CP017921">
    <property type="protein sequence ID" value="APH39717.1"/>
    <property type="molecule type" value="Genomic_DNA"/>
</dbReference>
<evidence type="ECO:0000256" key="4">
    <source>
        <dbReference type="ARBA" id="ARBA00022840"/>
    </source>
</evidence>
<dbReference type="GO" id="GO:0016301">
    <property type="term" value="F:kinase activity"/>
    <property type="evidence" value="ECO:0007669"/>
    <property type="project" value="UniProtKB-KW"/>
</dbReference>
<dbReference type="OrthoDB" id="34207at2157"/>
<evidence type="ECO:0000256" key="1">
    <source>
        <dbReference type="ARBA" id="ARBA00022679"/>
    </source>
</evidence>
<evidence type="ECO:0000313" key="10">
    <source>
        <dbReference type="Proteomes" id="UP000186879"/>
    </source>
</evidence>
<evidence type="ECO:0000256" key="5">
    <source>
        <dbReference type="HAMAP-Rule" id="MF_02131"/>
    </source>
</evidence>
<dbReference type="HAMAP" id="MF_02131">
    <property type="entry name" value="HMPDK_arch"/>
    <property type="match status" value="1"/>
</dbReference>
<dbReference type="PANTHER" id="PTHR39648:SF1">
    <property type="entry name" value="6-HYDROXYMETHYL-7,8-DIHYDROPTERIN PYROPHOSPHOKINASE"/>
    <property type="match status" value="1"/>
</dbReference>
<keyword evidence="1 5" id="KW-0808">Transferase</keyword>
<dbReference type="GO" id="GO:0004788">
    <property type="term" value="F:thiamine diphosphokinase activity"/>
    <property type="evidence" value="ECO:0007669"/>
    <property type="project" value="InterPro"/>
</dbReference>
<feature type="domain" description="6-hydroxymethylpterin diphosphokinase MptE-like" evidence="6">
    <location>
        <begin position="31"/>
        <end position="186"/>
    </location>
</feature>
<comment type="similarity">
    <text evidence="5">Belongs to the archaeal 6-HMPDK family.</text>
</comment>
<comment type="catalytic activity">
    <reaction evidence="5">
        <text>6-hydroxymethyl-7,8-dihydropterin + ATP = (7,8-dihydropterin-6-yl)methyl diphosphate + AMP + H(+)</text>
        <dbReference type="Rhea" id="RHEA:11412"/>
        <dbReference type="ChEBI" id="CHEBI:15378"/>
        <dbReference type="ChEBI" id="CHEBI:30616"/>
        <dbReference type="ChEBI" id="CHEBI:44841"/>
        <dbReference type="ChEBI" id="CHEBI:72950"/>
        <dbReference type="ChEBI" id="CHEBI:456215"/>
        <dbReference type="EC" id="2.7.6.3"/>
    </reaction>
</comment>
<comment type="function">
    <text evidence="5">Catalyzes the transfer of diphosphate from ATP to 6-hydroxymethyl-7,8-dihydropterin (6-HMD), leading to 6-hydroxymethyl-7,8-dihydropterin diphosphate (6-HMDP).</text>
</comment>
<dbReference type="SUPFAM" id="SSF63999">
    <property type="entry name" value="Thiamin pyrophosphokinase, catalytic domain"/>
    <property type="match status" value="1"/>
</dbReference>
<evidence type="ECO:0000313" key="12">
    <source>
        <dbReference type="Proteomes" id="UP000267921"/>
    </source>
</evidence>
<dbReference type="GeneID" id="30584033"/>
<keyword evidence="4 5" id="KW-0067">ATP-binding</keyword>
<dbReference type="UniPathway" id="UPA00065"/>
<keyword evidence="5" id="KW-0460">Magnesium</keyword>
<dbReference type="EMBL" id="FNMU01000002">
    <property type="protein sequence ID" value="SDW37142.1"/>
    <property type="molecule type" value="Genomic_DNA"/>
</dbReference>
<dbReference type="Proteomes" id="UP000267921">
    <property type="component" value="Unassembled WGS sequence"/>
</dbReference>
<proteinExistence type="inferred from homology"/>
<dbReference type="KEGG" id="mhaz:BHR79_09635"/>
<reference evidence="9 11" key="2">
    <citation type="submission" date="2016-10" db="EMBL/GenBank/DDBJ databases">
        <authorList>
            <person name="de Groot N.N."/>
        </authorList>
    </citation>
    <scope>NUCLEOTIDE SEQUENCE [LARGE SCALE GENOMIC DNA]</scope>
    <source>
        <strain evidence="9 11">Z-7982</strain>
    </source>
</reference>
<evidence type="ECO:0000313" key="11">
    <source>
        <dbReference type="Proteomes" id="UP000198669"/>
    </source>
</evidence>
<dbReference type="GO" id="GO:0000287">
    <property type="term" value="F:magnesium ion binding"/>
    <property type="evidence" value="ECO:0007669"/>
    <property type="project" value="UniProtKB-UniRule"/>
</dbReference>
<reference evidence="7 10" key="1">
    <citation type="submission" date="2016-10" db="EMBL/GenBank/DDBJ databases">
        <title>Methanohalophilus halophilus.</title>
        <authorList>
            <person name="L'haridon S."/>
        </authorList>
    </citation>
    <scope>NUCLEOTIDE SEQUENCE [LARGE SCALE GENOMIC DNA]</scope>
    <source>
        <strain evidence="7 10">Z-7982</strain>
    </source>
</reference>
<dbReference type="Gene3D" id="3.40.50.10240">
    <property type="entry name" value="Thiamin pyrophosphokinase, catalytic domain"/>
    <property type="match status" value="1"/>
</dbReference>
<evidence type="ECO:0000259" key="6">
    <source>
        <dbReference type="Pfam" id="PF01973"/>
    </source>
</evidence>
<evidence type="ECO:0000313" key="7">
    <source>
        <dbReference type="EMBL" id="APH39717.1"/>
    </source>
</evidence>
<keyword evidence="3 5" id="KW-0418">Kinase</keyword>
<sequence>MEYDKWEPIYKKIVEDFGFSEDADANAAQLLSNLLIGPVKADLKDLTDIIKGKDTLICGNAPTLKKDLEQVNPSDHAIIAADGATSVLLEQGLIPAVIVTDLDGDVEKEIEANKKGAIMVVHAHGDNTGKILSFVPLLTNIIGTSQTKPPHGLFNFGGFTDGDRCVFMAHQLGATSMTLVGFDFDDDNVDELKKKKLNWARRLIEGFA</sequence>
<evidence type="ECO:0000313" key="9">
    <source>
        <dbReference type="EMBL" id="SDW37142.1"/>
    </source>
</evidence>
<reference evidence="8 12" key="3">
    <citation type="submission" date="2018-10" db="EMBL/GenBank/DDBJ databases">
        <title>Cultivation of a novel Methanohalophilus strain from Kebrit Deep of the Red Sea and a genomic comparison of members of the genus Methanohalophilus.</title>
        <authorList>
            <person name="Guan Y."/>
            <person name="Ngugi D.K."/>
            <person name="Stingl U."/>
        </authorList>
    </citation>
    <scope>NUCLEOTIDE SEQUENCE [LARGE SCALE GENOMIC DNA]</scope>
    <source>
        <strain evidence="8 12">DSM 3094</strain>
    </source>
</reference>
<dbReference type="GO" id="GO:0003848">
    <property type="term" value="F:2-amino-4-hydroxy-6-hydroxymethyldihydropteridine diphosphokinase activity"/>
    <property type="evidence" value="ECO:0007669"/>
    <property type="project" value="UniProtKB-UniRule"/>
</dbReference>
<dbReference type="GO" id="GO:0009229">
    <property type="term" value="P:thiamine diphosphate biosynthetic process"/>
    <property type="evidence" value="ECO:0007669"/>
    <property type="project" value="InterPro"/>
</dbReference>
<dbReference type="STRING" id="2177.BHR79_09635"/>
<gene>
    <name evidence="5" type="primary">mptE</name>
    <name evidence="7" type="ORF">BHR79_09635</name>
    <name evidence="8" type="ORF">EFE40_05625</name>
    <name evidence="9" type="ORF">SAMN04515625_0846</name>
</gene>
<keyword evidence="10" id="KW-1185">Reference proteome</keyword>
<evidence type="ECO:0000256" key="2">
    <source>
        <dbReference type="ARBA" id="ARBA00022741"/>
    </source>
</evidence>
<evidence type="ECO:0000256" key="3">
    <source>
        <dbReference type="ARBA" id="ARBA00022777"/>
    </source>
</evidence>
<protein>
    <recommendedName>
        <fullName evidence="5">6-hydroxymethyl-7,8-dihydropterin pyrophosphokinase</fullName>
        <shortName evidence="5">HPPK</shortName>
        <ecNumber evidence="5">2.7.6.3</ecNumber>
    </recommendedName>
    <alternativeName>
        <fullName evidence="5">2-amino-4-hydroxy-6-hydroxymethyldihydropteridine pyrophosphokinase</fullName>
    </alternativeName>
    <alternativeName>
        <fullName evidence="5">6-hydroxymethyl-7,8-dihydropterin diphosphokinase</fullName>
        <shortName evidence="5">6-HMPDK</shortName>
    </alternativeName>
    <alternativeName>
        <fullName evidence="5">7,8-dihydro-6-hydroxymethylpterin diphosphokinase</fullName>
    </alternativeName>
    <alternativeName>
        <fullName evidence="5">7,8-dihydro-6-hydroxymethylpterin pyrophosphokinase</fullName>
        <shortName evidence="5">PPPK</shortName>
    </alternativeName>
</protein>
<dbReference type="RefSeq" id="WP_072562133.1">
    <property type="nucleotide sequence ID" value="NZ_CP017921.1"/>
</dbReference>
<name>A0A1L3Q4A7_9EURY</name>
<dbReference type="AlphaFoldDB" id="A0A1L3Q4A7"/>
<dbReference type="InterPro" id="IPR002826">
    <property type="entry name" value="MptE-like"/>
</dbReference>
<dbReference type="Proteomes" id="UP000198669">
    <property type="component" value="Unassembled WGS sequence"/>
</dbReference>